<proteinExistence type="predicted"/>
<evidence type="ECO:0000313" key="3">
    <source>
        <dbReference type="Proteomes" id="UP001143543"/>
    </source>
</evidence>
<dbReference type="RefSeq" id="WP_281765395.1">
    <property type="nucleotide sequence ID" value="NZ_BRVO01000002.1"/>
</dbReference>
<feature type="domain" description="YdhG-like" evidence="1">
    <location>
        <begin position="14"/>
        <end position="110"/>
    </location>
</feature>
<reference evidence="2" key="1">
    <citation type="submission" date="2022-07" db="EMBL/GenBank/DDBJ databases">
        <title>Taxonomy of Novel Oxalotrophic and Methylotrophic Bacteria.</title>
        <authorList>
            <person name="Sahin N."/>
            <person name="Tani A."/>
        </authorList>
    </citation>
    <scope>NUCLEOTIDE SEQUENCE</scope>
    <source>
        <strain evidence="2">Y10</strain>
    </source>
</reference>
<comment type="caution">
    <text evidence="2">The sequence shown here is derived from an EMBL/GenBank/DDBJ whole genome shotgun (WGS) entry which is preliminary data.</text>
</comment>
<name>A0ABQ5MK27_9FLAO</name>
<evidence type="ECO:0000259" key="1">
    <source>
        <dbReference type="Pfam" id="PF08818"/>
    </source>
</evidence>
<gene>
    <name evidence="2" type="ORF">Y10_21380</name>
</gene>
<dbReference type="InterPro" id="IPR016786">
    <property type="entry name" value="YdeI_bac"/>
</dbReference>
<dbReference type="Proteomes" id="UP001143543">
    <property type="component" value="Unassembled WGS sequence"/>
</dbReference>
<protein>
    <recommendedName>
        <fullName evidence="1">YdhG-like domain-containing protein</fullName>
    </recommendedName>
</protein>
<dbReference type="Pfam" id="PF13376">
    <property type="entry name" value="OmdA"/>
    <property type="match status" value="1"/>
</dbReference>
<dbReference type="EMBL" id="BRVO01000002">
    <property type="protein sequence ID" value="GLB49770.1"/>
    <property type="molecule type" value="Genomic_DNA"/>
</dbReference>
<organism evidence="2 3">
    <name type="scientific">Neptunitalea lumnitzerae</name>
    <dbReference type="NCBI Taxonomy" id="2965509"/>
    <lineage>
        <taxon>Bacteria</taxon>
        <taxon>Pseudomonadati</taxon>
        <taxon>Bacteroidota</taxon>
        <taxon>Flavobacteriia</taxon>
        <taxon>Flavobacteriales</taxon>
        <taxon>Flavobacteriaceae</taxon>
        <taxon>Neptunitalea</taxon>
    </lineage>
</organism>
<sequence length="197" mass="22633">MDKVAAYLEKHSTWKTGLEKIRTVLLQTELEETIKWGAPTYTINNKNIVGLGAFKNHFGIWFFQGALLKDTKNVLLNAQEGKTKALRQWRFESNEDINEALILTYVQEAIENQLKGLEIKPERSKKIAFDVDPIFKEALKKSEELTQAFDKLTPGKQKEYANHILEAKREATKVSRLEKITPMILQGVGLHDKYKNC</sequence>
<keyword evidence="3" id="KW-1185">Reference proteome</keyword>
<accession>A0ABQ5MK27</accession>
<dbReference type="PIRSF" id="PIRSF021308">
    <property type="entry name" value="UCP021308"/>
    <property type="match status" value="1"/>
</dbReference>
<dbReference type="InterPro" id="IPR014922">
    <property type="entry name" value="YdhG-like"/>
</dbReference>
<evidence type="ECO:0000313" key="2">
    <source>
        <dbReference type="EMBL" id="GLB49770.1"/>
    </source>
</evidence>
<dbReference type="Pfam" id="PF08818">
    <property type="entry name" value="DUF1801"/>
    <property type="match status" value="1"/>
</dbReference>
<dbReference type="SUPFAM" id="SSF159888">
    <property type="entry name" value="YdhG-like"/>
    <property type="match status" value="1"/>
</dbReference>
<dbReference type="Gene3D" id="3.90.1150.200">
    <property type="match status" value="1"/>
</dbReference>